<comment type="catalytic activity">
    <reaction evidence="7">
        <text>NAD(+) + H2O = ADP-D-ribose + nicotinamide + H(+)</text>
        <dbReference type="Rhea" id="RHEA:16301"/>
        <dbReference type="ChEBI" id="CHEBI:15377"/>
        <dbReference type="ChEBI" id="CHEBI:15378"/>
        <dbReference type="ChEBI" id="CHEBI:17154"/>
        <dbReference type="ChEBI" id="CHEBI:57540"/>
        <dbReference type="ChEBI" id="CHEBI:57967"/>
        <dbReference type="EC" id="3.2.2.6"/>
    </reaction>
    <physiologicalReaction direction="left-to-right" evidence="7">
        <dbReference type="Rhea" id="RHEA:16302"/>
    </physiologicalReaction>
</comment>
<dbReference type="InterPro" id="IPR002182">
    <property type="entry name" value="NB-ARC"/>
</dbReference>
<accession>A0A6J0K8C7</accession>
<dbReference type="Pfam" id="PF20160">
    <property type="entry name" value="C-JID"/>
    <property type="match status" value="1"/>
</dbReference>
<name>A0A6J0K8C7_RAPSA</name>
<dbReference type="RefSeq" id="XP_018444272.1">
    <property type="nucleotide sequence ID" value="XM_018588770.2"/>
</dbReference>
<dbReference type="PANTHER" id="PTHR11017:SF471">
    <property type="entry name" value="ADP-RIBOSYL CYCLASE_CYCLIC ADP-RIBOSE HYDROLASE"/>
    <property type="match status" value="1"/>
</dbReference>
<dbReference type="GO" id="GO:0043531">
    <property type="term" value="F:ADP binding"/>
    <property type="evidence" value="ECO:0007669"/>
    <property type="project" value="InterPro"/>
</dbReference>
<evidence type="ECO:0000256" key="7">
    <source>
        <dbReference type="ARBA" id="ARBA00047304"/>
    </source>
</evidence>
<dbReference type="PRINTS" id="PR00364">
    <property type="entry name" value="DISEASERSIST"/>
</dbReference>
<keyword evidence="4" id="KW-0378">Hydrolase</keyword>
<dbReference type="InterPro" id="IPR035897">
    <property type="entry name" value="Toll_tir_struct_dom_sf"/>
</dbReference>
<evidence type="ECO:0000256" key="3">
    <source>
        <dbReference type="ARBA" id="ARBA00022737"/>
    </source>
</evidence>
<dbReference type="FunFam" id="3.40.50.10140:FF:000007">
    <property type="entry name" value="Disease resistance protein (TIR-NBS-LRR class)"/>
    <property type="match status" value="1"/>
</dbReference>
<dbReference type="GeneID" id="108816200"/>
<dbReference type="SUPFAM" id="SSF52540">
    <property type="entry name" value="P-loop containing nucleoside triphosphate hydrolases"/>
    <property type="match status" value="1"/>
</dbReference>
<protein>
    <recommendedName>
        <fullName evidence="1">ADP-ribosyl cyclase/cyclic ADP-ribose hydrolase</fullName>
        <ecNumber evidence="1">3.2.2.6</ecNumber>
    </recommendedName>
</protein>
<dbReference type="GO" id="GO:0007165">
    <property type="term" value="P:signal transduction"/>
    <property type="evidence" value="ECO:0007669"/>
    <property type="project" value="InterPro"/>
</dbReference>
<evidence type="ECO:0000256" key="1">
    <source>
        <dbReference type="ARBA" id="ARBA00011982"/>
    </source>
</evidence>
<evidence type="ECO:0000259" key="9">
    <source>
        <dbReference type="PROSITE" id="PS50104"/>
    </source>
</evidence>
<proteinExistence type="predicted"/>
<dbReference type="SUPFAM" id="SSF52200">
    <property type="entry name" value="Toll/Interleukin receptor TIR domain"/>
    <property type="match status" value="1"/>
</dbReference>
<dbReference type="InterPro" id="IPR032675">
    <property type="entry name" value="LRR_dom_sf"/>
</dbReference>
<dbReference type="Proteomes" id="UP000504610">
    <property type="component" value="Chromosome 7"/>
</dbReference>
<dbReference type="SMART" id="SM00382">
    <property type="entry name" value="AAA"/>
    <property type="match status" value="1"/>
</dbReference>
<gene>
    <name evidence="11" type="primary">LOC108816200</name>
</gene>
<dbReference type="Gene3D" id="1.10.8.430">
    <property type="entry name" value="Helical domain of apoptotic protease-activating factors"/>
    <property type="match status" value="1"/>
</dbReference>
<dbReference type="FunFam" id="3.40.50.300:FF:001002">
    <property type="entry name" value="Disease resistance protein (TIR-NBS-LRR class)"/>
    <property type="match status" value="1"/>
</dbReference>
<reference evidence="10" key="1">
    <citation type="journal article" date="2019" name="Database">
        <title>The radish genome database (RadishGD): an integrated information resource for radish genomics.</title>
        <authorList>
            <person name="Yu H.J."/>
            <person name="Baek S."/>
            <person name="Lee Y.J."/>
            <person name="Cho A."/>
            <person name="Mun J.H."/>
        </authorList>
    </citation>
    <scope>NUCLEOTIDE SEQUENCE [LARGE SCALE GENOMIC DNA]</scope>
    <source>
        <strain evidence="10">cv. WK10039</strain>
    </source>
</reference>
<dbReference type="OrthoDB" id="1047586at2759"/>
<dbReference type="InterPro" id="IPR027417">
    <property type="entry name" value="P-loop_NTPase"/>
</dbReference>
<keyword evidence="2" id="KW-0433">Leucine-rich repeat</keyword>
<dbReference type="GO" id="GO:0006952">
    <property type="term" value="P:defense response"/>
    <property type="evidence" value="ECO:0007669"/>
    <property type="project" value="UniProtKB-KW"/>
</dbReference>
<keyword evidence="3" id="KW-0677">Repeat</keyword>
<evidence type="ECO:0000256" key="4">
    <source>
        <dbReference type="ARBA" id="ARBA00022801"/>
    </source>
</evidence>
<dbReference type="SMART" id="SM00255">
    <property type="entry name" value="TIR"/>
    <property type="match status" value="1"/>
</dbReference>
<dbReference type="InterPro" id="IPR058192">
    <property type="entry name" value="WHD_ROQ1-like"/>
</dbReference>
<dbReference type="Pfam" id="PF00931">
    <property type="entry name" value="NB-ARC"/>
    <property type="match status" value="1"/>
</dbReference>
<feature type="domain" description="TIR" evidence="9">
    <location>
        <begin position="12"/>
        <end position="176"/>
    </location>
</feature>
<evidence type="ECO:0000313" key="10">
    <source>
        <dbReference type="Proteomes" id="UP000504610"/>
    </source>
</evidence>
<organism evidence="10 11">
    <name type="scientific">Raphanus sativus</name>
    <name type="common">Radish</name>
    <name type="synonym">Raphanus raphanistrum var. sativus</name>
    <dbReference type="NCBI Taxonomy" id="3726"/>
    <lineage>
        <taxon>Eukaryota</taxon>
        <taxon>Viridiplantae</taxon>
        <taxon>Streptophyta</taxon>
        <taxon>Embryophyta</taxon>
        <taxon>Tracheophyta</taxon>
        <taxon>Spermatophyta</taxon>
        <taxon>Magnoliopsida</taxon>
        <taxon>eudicotyledons</taxon>
        <taxon>Gunneridae</taxon>
        <taxon>Pentapetalae</taxon>
        <taxon>rosids</taxon>
        <taxon>malvids</taxon>
        <taxon>Brassicales</taxon>
        <taxon>Brassicaceae</taxon>
        <taxon>Brassiceae</taxon>
        <taxon>Raphanus</taxon>
    </lineage>
</organism>
<feature type="compositionally biased region" description="Basic residues" evidence="8">
    <location>
        <begin position="999"/>
        <end position="1009"/>
    </location>
</feature>
<evidence type="ECO:0000256" key="2">
    <source>
        <dbReference type="ARBA" id="ARBA00022614"/>
    </source>
</evidence>
<dbReference type="SUPFAM" id="SSF52058">
    <property type="entry name" value="L domain-like"/>
    <property type="match status" value="1"/>
</dbReference>
<keyword evidence="5" id="KW-0611">Plant defense</keyword>
<sequence>MAPSSSSCSRNWVYDVFPSFSGKDVRVAFLSHFLKELDRKLITVFKDNEIERSQSLDPELVQAIRDSKIAVVVLSKNYASSSWCLNELLEILRCKKKLGQLVIPIFYGLDPSHVRKQTGGFGKIFERTCKNRAREQIKKWRKALTGVANTLGYHSKNWDNEAKMIEDITNDISCKLKLTPPKDFDDFVGMEDHMAEMRSRLQLDSEEEVKMVGIWGPSGIGKTTIARAAFNQFKCNFQRSIFIDRAFVTKSMQVYRRANPDDYNMRLDLQRNFLSEILGKKNIRIDHLSAVRDRLKRRKVLIVLDDLDDQVVLDTLAGQTHWFGRGSRIIVITKDRQLLRANGIDCVYKVGLPSVDLALEMLSRYAFRQSRPLPGFTDLAAEVANHVGYLPLGLKALGSYLRGRDRESWIMHGLRKGLNRKIEEALRVDYEGLGSRKDKAIFRLIACVLNNVETNDIKLLLEDSDLDVCTGLENLLDHSLIHERWDVVQMHCLLEEMGKEMARTQSKNPIKREFLVDSKDICDVLSGNNVAEKLSGISLNLAESEGFNIDKNAFVRMTNLLFLRIYEDSLKLDKQCRLHLQEGLNYLPPNLRLLCWDSYPLEYLPSSFRGEDLVVLKMRNSRLEKLWDDVPSLTYLKDMDLAGSKNLEELPDLSMATNLMTLDLTNCKKLVVLPSSIGSLYRLQKLNLSGCTLLEEIIPNGINLESLYRLDLGGCTRFRFFPNISRNISFLILNQTAIEEVPWWIENFTKLICLEMWECKKLTYISPNISKLKVLEKADFSNCEALTKASWVDRSSHTKLPVLNFINCFNLDQESLIQRSVFKYLILPGQQVPSYFTNQATGNTLAIPLLQSSLSQQFLRFRVCLVVDAEKPKRTENGTVTSSSWVCCHFTCKDGIPFGYSDCRIDIDLRRQIDNHLVIFDSCFPLSKLSDPLLELNYDQVDTEIHFTSDSLFKIRRCGIRLSQTDQSCIPISLAHVQEGYKRKATSDLGNDTEETERSRKRVRVTNQW</sequence>
<dbReference type="PROSITE" id="PS50104">
    <property type="entry name" value="TIR"/>
    <property type="match status" value="1"/>
</dbReference>
<keyword evidence="6" id="KW-0520">NAD</keyword>
<evidence type="ECO:0000256" key="5">
    <source>
        <dbReference type="ARBA" id="ARBA00022821"/>
    </source>
</evidence>
<dbReference type="PANTHER" id="PTHR11017">
    <property type="entry name" value="LEUCINE-RICH REPEAT-CONTAINING PROTEIN"/>
    <property type="match status" value="1"/>
</dbReference>
<dbReference type="Gene3D" id="3.40.50.10140">
    <property type="entry name" value="Toll/interleukin-1 receptor homology (TIR) domain"/>
    <property type="match status" value="1"/>
</dbReference>
<dbReference type="AlphaFoldDB" id="A0A6J0K8C7"/>
<evidence type="ECO:0000313" key="11">
    <source>
        <dbReference type="RefSeq" id="XP_018444272.1"/>
    </source>
</evidence>
<dbReference type="GO" id="GO:0061809">
    <property type="term" value="F:NAD+ nucleosidase activity, cyclic ADP-ribose generating"/>
    <property type="evidence" value="ECO:0007669"/>
    <property type="project" value="UniProtKB-EC"/>
</dbReference>
<keyword evidence="10" id="KW-1185">Reference proteome</keyword>
<dbReference type="Gene3D" id="3.80.10.10">
    <property type="entry name" value="Ribonuclease Inhibitor"/>
    <property type="match status" value="2"/>
</dbReference>
<dbReference type="Pfam" id="PF01582">
    <property type="entry name" value="TIR"/>
    <property type="match status" value="1"/>
</dbReference>
<dbReference type="Gene3D" id="3.40.50.300">
    <property type="entry name" value="P-loop containing nucleotide triphosphate hydrolases"/>
    <property type="match status" value="1"/>
</dbReference>
<evidence type="ECO:0000256" key="8">
    <source>
        <dbReference type="SAM" id="MobiDB-lite"/>
    </source>
</evidence>
<dbReference type="InterPro" id="IPR045344">
    <property type="entry name" value="C-JID"/>
</dbReference>
<dbReference type="FunFam" id="3.80.10.10:FF:000386">
    <property type="entry name" value="Disease resistance protein RPS4"/>
    <property type="match status" value="1"/>
</dbReference>
<dbReference type="InterPro" id="IPR044974">
    <property type="entry name" value="Disease_R_plants"/>
</dbReference>
<dbReference type="Pfam" id="PF07725">
    <property type="entry name" value="LRR_3"/>
    <property type="match status" value="1"/>
</dbReference>
<dbReference type="InterPro" id="IPR003593">
    <property type="entry name" value="AAA+_ATPase"/>
</dbReference>
<feature type="region of interest" description="Disordered" evidence="8">
    <location>
        <begin position="985"/>
        <end position="1009"/>
    </location>
</feature>
<dbReference type="EC" id="3.2.2.6" evidence="1"/>
<dbReference type="InterPro" id="IPR011713">
    <property type="entry name" value="Leu-rich_rpt_3"/>
</dbReference>
<evidence type="ECO:0000256" key="6">
    <source>
        <dbReference type="ARBA" id="ARBA00023027"/>
    </source>
</evidence>
<dbReference type="Pfam" id="PF23282">
    <property type="entry name" value="WHD_ROQ1"/>
    <property type="match status" value="1"/>
</dbReference>
<reference evidence="11" key="2">
    <citation type="submission" date="2025-08" db="UniProtKB">
        <authorList>
            <consortium name="RefSeq"/>
        </authorList>
    </citation>
    <scope>IDENTIFICATION</scope>
    <source>
        <tissue evidence="11">Leaf</tissue>
    </source>
</reference>
<dbReference type="InterPro" id="IPR042197">
    <property type="entry name" value="Apaf_helical"/>
</dbReference>
<dbReference type="KEGG" id="rsz:108816200"/>
<dbReference type="InterPro" id="IPR000157">
    <property type="entry name" value="TIR_dom"/>
</dbReference>